<evidence type="ECO:0000259" key="4">
    <source>
        <dbReference type="Pfam" id="PF01509"/>
    </source>
</evidence>
<protein>
    <recommendedName>
        <fullName evidence="1">tRNA pseudouridine(55) synthase</fullName>
        <ecNumber evidence="1">5.4.99.25</ecNumber>
    </recommendedName>
</protein>
<dbReference type="InterPro" id="IPR032819">
    <property type="entry name" value="TruB_C"/>
</dbReference>
<dbReference type="GO" id="GO:1990481">
    <property type="term" value="P:mRNA pseudouridine synthesis"/>
    <property type="evidence" value="ECO:0007669"/>
    <property type="project" value="TreeGrafter"/>
</dbReference>
<name>A0A6J6MXK8_9ZZZZ</name>
<dbReference type="InterPro" id="IPR036974">
    <property type="entry name" value="PUA_sf"/>
</dbReference>
<dbReference type="AlphaFoldDB" id="A0A6J6MXK8"/>
<keyword evidence="2" id="KW-0819">tRNA processing</keyword>
<dbReference type="Pfam" id="PF01509">
    <property type="entry name" value="TruB_N"/>
    <property type="match status" value="1"/>
</dbReference>
<dbReference type="InterPro" id="IPR015947">
    <property type="entry name" value="PUA-like_sf"/>
</dbReference>
<dbReference type="GO" id="GO:0006400">
    <property type="term" value="P:tRNA modification"/>
    <property type="evidence" value="ECO:0007669"/>
    <property type="project" value="TreeGrafter"/>
</dbReference>
<dbReference type="GO" id="GO:0003723">
    <property type="term" value="F:RNA binding"/>
    <property type="evidence" value="ECO:0007669"/>
    <property type="project" value="InterPro"/>
</dbReference>
<evidence type="ECO:0000259" key="5">
    <source>
        <dbReference type="Pfam" id="PF09142"/>
    </source>
</evidence>
<evidence type="ECO:0000313" key="7">
    <source>
        <dbReference type="EMBL" id="CAB4677454.1"/>
    </source>
</evidence>
<dbReference type="SUPFAM" id="SSF55120">
    <property type="entry name" value="Pseudouridine synthase"/>
    <property type="match status" value="1"/>
</dbReference>
<sequence>MIRENLATMIGTIAQRPSSVSAVKIDGERAYDRVRAGEKVELPSRQVSITQLDITRIDRVNNQIHIDIEVTCSAGTYIRAIARDCGDALGVGGHLSALRRTRVGAFDLAQSISLSQLKEGEFTPLALVDLAAQTFPVRNLALDEVAELSFGRALTTNPSDEIFAAISGDNRLIALLTNRDERAKPITVFAAAN</sequence>
<keyword evidence="3" id="KW-0413">Isomerase</keyword>
<dbReference type="PANTHER" id="PTHR13767:SF2">
    <property type="entry name" value="PSEUDOURIDYLATE SYNTHASE TRUB1"/>
    <property type="match status" value="1"/>
</dbReference>
<reference evidence="7" key="1">
    <citation type="submission" date="2020-05" db="EMBL/GenBank/DDBJ databases">
        <authorList>
            <person name="Chiriac C."/>
            <person name="Salcher M."/>
            <person name="Ghai R."/>
            <person name="Kavagutti S V."/>
        </authorList>
    </citation>
    <scope>NUCLEOTIDE SEQUENCE</scope>
</reference>
<gene>
    <name evidence="7" type="ORF">UFOPK2329_00873</name>
</gene>
<dbReference type="Pfam" id="PF09142">
    <property type="entry name" value="TruB_C"/>
    <property type="match status" value="1"/>
</dbReference>
<feature type="domain" description="tRNA pseudouridine synthase II TruB subfamily 2 C-terminal" evidence="5">
    <location>
        <begin position="135"/>
        <end position="189"/>
    </location>
</feature>
<dbReference type="Pfam" id="PF16198">
    <property type="entry name" value="TruB_C_2"/>
    <property type="match status" value="1"/>
</dbReference>
<dbReference type="InterPro" id="IPR002501">
    <property type="entry name" value="PsdUridine_synth_N"/>
</dbReference>
<evidence type="ECO:0000259" key="6">
    <source>
        <dbReference type="Pfam" id="PF16198"/>
    </source>
</evidence>
<evidence type="ECO:0000256" key="1">
    <source>
        <dbReference type="ARBA" id="ARBA00012787"/>
    </source>
</evidence>
<accession>A0A6J6MXK8</accession>
<dbReference type="PANTHER" id="PTHR13767">
    <property type="entry name" value="TRNA-PSEUDOURIDINE SYNTHASE"/>
    <property type="match status" value="1"/>
</dbReference>
<evidence type="ECO:0000256" key="3">
    <source>
        <dbReference type="ARBA" id="ARBA00023235"/>
    </source>
</evidence>
<dbReference type="EC" id="5.4.99.25" evidence="1"/>
<dbReference type="InterPro" id="IPR020103">
    <property type="entry name" value="PsdUridine_synth_cat_dom_sf"/>
</dbReference>
<dbReference type="InterPro" id="IPR014780">
    <property type="entry name" value="tRNA_psdUridine_synth_TruB"/>
</dbReference>
<dbReference type="EMBL" id="CAEZWZ010000150">
    <property type="protein sequence ID" value="CAB4677454.1"/>
    <property type="molecule type" value="Genomic_DNA"/>
</dbReference>
<dbReference type="SUPFAM" id="SSF88697">
    <property type="entry name" value="PUA domain-like"/>
    <property type="match status" value="1"/>
</dbReference>
<dbReference type="InterPro" id="IPR015225">
    <property type="entry name" value="tRNA_psdUridine_synth_fam2_C"/>
</dbReference>
<dbReference type="Gene3D" id="2.30.130.10">
    <property type="entry name" value="PUA domain"/>
    <property type="match status" value="1"/>
</dbReference>
<dbReference type="GO" id="GO:0160148">
    <property type="term" value="F:tRNA pseudouridine(55) synthase activity"/>
    <property type="evidence" value="ECO:0007669"/>
    <property type="project" value="UniProtKB-EC"/>
</dbReference>
<organism evidence="7">
    <name type="scientific">freshwater metagenome</name>
    <dbReference type="NCBI Taxonomy" id="449393"/>
    <lineage>
        <taxon>unclassified sequences</taxon>
        <taxon>metagenomes</taxon>
        <taxon>ecological metagenomes</taxon>
    </lineage>
</organism>
<evidence type="ECO:0000256" key="2">
    <source>
        <dbReference type="ARBA" id="ARBA00022694"/>
    </source>
</evidence>
<dbReference type="Gene3D" id="3.30.2350.10">
    <property type="entry name" value="Pseudouridine synthase"/>
    <property type="match status" value="1"/>
</dbReference>
<feature type="domain" description="tRNA pseudouridylate synthase B C-terminal" evidence="6">
    <location>
        <begin position="79"/>
        <end position="119"/>
    </location>
</feature>
<proteinExistence type="predicted"/>
<feature type="domain" description="Pseudouridine synthase II N-terminal" evidence="4">
    <location>
        <begin position="2"/>
        <end position="78"/>
    </location>
</feature>